<dbReference type="PANTHER" id="PTHR37814:SF1">
    <property type="entry name" value="MEMBRANE PROTEIN"/>
    <property type="match status" value="1"/>
</dbReference>
<keyword evidence="1" id="KW-1133">Transmembrane helix</keyword>
<feature type="transmembrane region" description="Helical" evidence="1">
    <location>
        <begin position="48"/>
        <end position="71"/>
    </location>
</feature>
<feature type="transmembrane region" description="Helical" evidence="1">
    <location>
        <begin position="337"/>
        <end position="360"/>
    </location>
</feature>
<feature type="transmembrane region" description="Helical" evidence="1">
    <location>
        <begin position="92"/>
        <end position="116"/>
    </location>
</feature>
<proteinExistence type="predicted"/>
<feature type="transmembrane region" description="Helical" evidence="1">
    <location>
        <begin position="163"/>
        <end position="183"/>
    </location>
</feature>
<keyword evidence="1" id="KW-0472">Membrane</keyword>
<name>A0A9D1FDH3_9FIRM</name>
<sequence>MTENPNESKAVTKGTLAAGFSVASVWFGTHVGAGFATGNQILNYYVQYGWTAVLFPLISMGVLAYVIYVIMKFARLRGLDNYSDTFRELWQPYPWLSISFEIFYIIIILAAVAAAISGAGLLVDDLFGFTGSNGVASIQSTIIVAAILIVLCLFGVKLIIAASTVLTIGILLTAGIMIVVGIANRPDAVLAAFTAEPSNPNTLEGFWRGAVIYCGFQCVSIPAMIAAAVTLNQKGVKKAGVLGGIMNGGMLALSGLMLLGWSADIYAAPAEAQAVALPNLFICHEIGWSWLEICYSVLMFCAFISTCVTLIYTMILRVDKKFFVGKVSIHEKIRMSVIGVILIAICMSLSFIGISDIITYAYGYDGYLALVAIVFPVIIIGNIKNKKYVKEHPECLQKYGNS</sequence>
<feature type="transmembrane region" description="Helical" evidence="1">
    <location>
        <begin position="241"/>
        <end position="261"/>
    </location>
</feature>
<evidence type="ECO:0000313" key="2">
    <source>
        <dbReference type="EMBL" id="HIS66799.1"/>
    </source>
</evidence>
<keyword evidence="1" id="KW-0812">Transmembrane</keyword>
<dbReference type="InterPro" id="IPR038728">
    <property type="entry name" value="YkvI-like"/>
</dbReference>
<feature type="transmembrane region" description="Helical" evidence="1">
    <location>
        <begin position="16"/>
        <end position="36"/>
    </location>
</feature>
<comment type="caution">
    <text evidence="2">The sequence shown here is derived from an EMBL/GenBank/DDBJ whole genome shotgun (WGS) entry which is preliminary data.</text>
</comment>
<dbReference type="EMBL" id="DVJK01000123">
    <property type="protein sequence ID" value="HIS66799.1"/>
    <property type="molecule type" value="Genomic_DNA"/>
</dbReference>
<feature type="transmembrane region" description="Helical" evidence="1">
    <location>
        <begin position="136"/>
        <end position="156"/>
    </location>
</feature>
<dbReference type="Gene3D" id="1.20.1740.10">
    <property type="entry name" value="Amino acid/polyamine transporter I"/>
    <property type="match status" value="1"/>
</dbReference>
<gene>
    <name evidence="2" type="ORF">IAC18_04470</name>
</gene>
<reference evidence="2" key="1">
    <citation type="submission" date="2020-10" db="EMBL/GenBank/DDBJ databases">
        <authorList>
            <person name="Gilroy R."/>
        </authorList>
    </citation>
    <scope>NUCLEOTIDE SEQUENCE</scope>
    <source>
        <strain evidence="2">ChiHjej10B9-9673</strain>
    </source>
</reference>
<dbReference type="PANTHER" id="PTHR37814">
    <property type="entry name" value="CONSERVED MEMBRANE PROTEIN"/>
    <property type="match status" value="1"/>
</dbReference>
<dbReference type="AlphaFoldDB" id="A0A9D1FDH3"/>
<reference evidence="2" key="2">
    <citation type="journal article" date="2021" name="PeerJ">
        <title>Extensive microbial diversity within the chicken gut microbiome revealed by metagenomics and culture.</title>
        <authorList>
            <person name="Gilroy R."/>
            <person name="Ravi A."/>
            <person name="Getino M."/>
            <person name="Pursley I."/>
            <person name="Horton D.L."/>
            <person name="Alikhan N.F."/>
            <person name="Baker D."/>
            <person name="Gharbi K."/>
            <person name="Hall N."/>
            <person name="Watson M."/>
            <person name="Adriaenssens E.M."/>
            <person name="Foster-Nyarko E."/>
            <person name="Jarju S."/>
            <person name="Secka A."/>
            <person name="Antonio M."/>
            <person name="Oren A."/>
            <person name="Chaudhuri R.R."/>
            <person name="La Ragione R."/>
            <person name="Hildebrand F."/>
            <person name="Pallen M.J."/>
        </authorList>
    </citation>
    <scope>NUCLEOTIDE SEQUENCE</scope>
    <source>
        <strain evidence="2">ChiHjej10B9-9673</strain>
    </source>
</reference>
<evidence type="ECO:0000256" key="1">
    <source>
        <dbReference type="SAM" id="Phobius"/>
    </source>
</evidence>
<feature type="transmembrane region" description="Helical" evidence="1">
    <location>
        <begin position="295"/>
        <end position="316"/>
    </location>
</feature>
<dbReference type="Proteomes" id="UP000824001">
    <property type="component" value="Unassembled WGS sequence"/>
</dbReference>
<accession>A0A9D1FDH3</accession>
<evidence type="ECO:0000313" key="3">
    <source>
        <dbReference type="Proteomes" id="UP000824001"/>
    </source>
</evidence>
<feature type="transmembrane region" description="Helical" evidence="1">
    <location>
        <begin position="366"/>
        <end position="383"/>
    </location>
</feature>
<feature type="transmembrane region" description="Helical" evidence="1">
    <location>
        <begin position="210"/>
        <end position="229"/>
    </location>
</feature>
<protein>
    <submittedName>
        <fullName evidence="2">Uncharacterized protein</fullName>
    </submittedName>
</protein>
<organism evidence="2 3">
    <name type="scientific">Candidatus Scatomorpha merdipullorum</name>
    <dbReference type="NCBI Taxonomy" id="2840927"/>
    <lineage>
        <taxon>Bacteria</taxon>
        <taxon>Bacillati</taxon>
        <taxon>Bacillota</taxon>
        <taxon>Clostridia</taxon>
        <taxon>Eubacteriales</taxon>
        <taxon>Candidatus Scatomorpha</taxon>
    </lineage>
</organism>